<reference evidence="1 2" key="2">
    <citation type="journal article" date="2021" name="Genomics">
        <title>High-quality reference genome for Clonorchis sinensis.</title>
        <authorList>
            <person name="Young N.D."/>
            <person name="Stroehlein A.J."/>
            <person name="Kinkar L."/>
            <person name="Wang T."/>
            <person name="Sohn W.M."/>
            <person name="Chang B.C.H."/>
            <person name="Kaur P."/>
            <person name="Weisz D."/>
            <person name="Dudchenko O."/>
            <person name="Aiden E.L."/>
            <person name="Korhonen P.K."/>
            <person name="Gasser R.B."/>
        </authorList>
    </citation>
    <scope>NUCLEOTIDE SEQUENCE [LARGE SCALE GENOMIC DNA]</scope>
    <source>
        <strain evidence="1">Cs-k2</strain>
    </source>
</reference>
<accession>A0A419Q1G9</accession>
<evidence type="ECO:0000313" key="2">
    <source>
        <dbReference type="Proteomes" id="UP000286415"/>
    </source>
</evidence>
<dbReference type="AlphaFoldDB" id="A0A419Q1G9"/>
<keyword evidence="2" id="KW-1185">Reference proteome</keyword>
<dbReference type="EMBL" id="NIRI02000042">
    <property type="protein sequence ID" value="KAG5449735.1"/>
    <property type="molecule type" value="Genomic_DNA"/>
</dbReference>
<organism evidence="1 2">
    <name type="scientific">Clonorchis sinensis</name>
    <name type="common">Chinese liver fluke</name>
    <dbReference type="NCBI Taxonomy" id="79923"/>
    <lineage>
        <taxon>Eukaryota</taxon>
        <taxon>Metazoa</taxon>
        <taxon>Spiralia</taxon>
        <taxon>Lophotrochozoa</taxon>
        <taxon>Platyhelminthes</taxon>
        <taxon>Trematoda</taxon>
        <taxon>Digenea</taxon>
        <taxon>Opisthorchiida</taxon>
        <taxon>Opisthorchiata</taxon>
        <taxon>Opisthorchiidae</taxon>
        <taxon>Clonorchis</taxon>
    </lineage>
</organism>
<dbReference type="InParanoid" id="A0A419Q1G9"/>
<dbReference type="Proteomes" id="UP000286415">
    <property type="component" value="Unassembled WGS sequence"/>
</dbReference>
<evidence type="ECO:0000313" key="1">
    <source>
        <dbReference type="EMBL" id="KAG5449735.1"/>
    </source>
</evidence>
<sequence length="202" mass="22556">MFTPQRLISKAVEIANHPSVNRIEGAELASVWESVEQTRHARDRSVVKTQPLRLDCSCLGSGNLVLVLPSVEWQLGTEMALQLNQLVYYTRYITHYIDSDVTYQPGAGVIVIRVGTSEHQKFSLGQACLGYVWLSGRVGGVDSDQSLSETSANTQRTSAWRPRSCQHFYGRELDEGYQDSFRFAALATVFSRDPHKSLLCTA</sequence>
<name>A0A419Q1G9_CLOSI</name>
<protein>
    <submittedName>
        <fullName evidence="1">Uncharacterized protein</fullName>
    </submittedName>
</protein>
<reference evidence="1 2" key="1">
    <citation type="journal article" date="2018" name="Biotechnol. Adv.">
        <title>Improved genomic resources and new bioinformatic workflow for the carcinogenic parasite Clonorchis sinensis: Biotechnological implications.</title>
        <authorList>
            <person name="Wang D."/>
            <person name="Korhonen P.K."/>
            <person name="Gasser R.B."/>
            <person name="Young N.D."/>
        </authorList>
    </citation>
    <scope>NUCLEOTIDE SEQUENCE [LARGE SCALE GENOMIC DNA]</scope>
    <source>
        <strain evidence="1">Cs-k2</strain>
    </source>
</reference>
<comment type="caution">
    <text evidence="1">The sequence shown here is derived from an EMBL/GenBank/DDBJ whole genome shotgun (WGS) entry which is preliminary data.</text>
</comment>
<gene>
    <name evidence="1" type="ORF">CSKR_108284</name>
</gene>
<proteinExistence type="predicted"/>